<dbReference type="Proteomes" id="UP000215914">
    <property type="component" value="Chromosome 12"/>
</dbReference>
<dbReference type="Gramene" id="mRNA:HanXRQr2_Chr12g0523901">
    <property type="protein sequence ID" value="mRNA:HanXRQr2_Chr12g0523901"/>
    <property type="gene ID" value="HanXRQr2_Chr12g0523901"/>
</dbReference>
<dbReference type="InParanoid" id="A0A251T038"/>
<sequence>MTSVGLRRDKSKPLQQSLGRSSIFFTPKIASQTLAMEARISVIRLHWVFGRVYYMYGLHGIVATGLDKGAN</sequence>
<evidence type="ECO:0000313" key="2">
    <source>
        <dbReference type="EMBL" id="OTG03886.1"/>
    </source>
</evidence>
<evidence type="ECO:0000313" key="1">
    <source>
        <dbReference type="EMBL" id="KAF5776405.1"/>
    </source>
</evidence>
<keyword evidence="3" id="KW-1185">Reference proteome</keyword>
<organism evidence="2 3">
    <name type="scientific">Helianthus annuus</name>
    <name type="common">Common sunflower</name>
    <dbReference type="NCBI Taxonomy" id="4232"/>
    <lineage>
        <taxon>Eukaryota</taxon>
        <taxon>Viridiplantae</taxon>
        <taxon>Streptophyta</taxon>
        <taxon>Embryophyta</taxon>
        <taxon>Tracheophyta</taxon>
        <taxon>Spermatophyta</taxon>
        <taxon>Magnoliopsida</taxon>
        <taxon>eudicotyledons</taxon>
        <taxon>Gunneridae</taxon>
        <taxon>Pentapetalae</taxon>
        <taxon>asterids</taxon>
        <taxon>campanulids</taxon>
        <taxon>Asterales</taxon>
        <taxon>Asteraceae</taxon>
        <taxon>Asteroideae</taxon>
        <taxon>Heliantheae alliance</taxon>
        <taxon>Heliantheae</taxon>
        <taxon>Helianthus</taxon>
    </lineage>
</organism>
<reference evidence="2" key="2">
    <citation type="submission" date="2017-02" db="EMBL/GenBank/DDBJ databases">
        <title>Sunflower complete genome.</title>
        <authorList>
            <person name="Langlade N."/>
            <person name="Munos S."/>
        </authorList>
    </citation>
    <scope>NUCLEOTIDE SEQUENCE [LARGE SCALE GENOMIC DNA]</scope>
    <source>
        <tissue evidence="2">Leaves</tissue>
    </source>
</reference>
<name>A0A251T038_HELAN</name>
<evidence type="ECO:0000313" key="3">
    <source>
        <dbReference type="Proteomes" id="UP000215914"/>
    </source>
</evidence>
<proteinExistence type="predicted"/>
<reference evidence="1 3" key="1">
    <citation type="journal article" date="2017" name="Nature">
        <title>The sunflower genome provides insights into oil metabolism, flowering and Asterid evolution.</title>
        <authorList>
            <person name="Badouin H."/>
            <person name="Gouzy J."/>
            <person name="Grassa C.J."/>
            <person name="Murat F."/>
            <person name="Staton S.E."/>
            <person name="Cottret L."/>
            <person name="Lelandais-Briere C."/>
            <person name="Owens G.L."/>
            <person name="Carrere S."/>
            <person name="Mayjonade B."/>
            <person name="Legrand L."/>
            <person name="Gill N."/>
            <person name="Kane N.C."/>
            <person name="Bowers J.E."/>
            <person name="Hubner S."/>
            <person name="Bellec A."/>
            <person name="Berard A."/>
            <person name="Berges H."/>
            <person name="Blanchet N."/>
            <person name="Boniface M.C."/>
            <person name="Brunel D."/>
            <person name="Catrice O."/>
            <person name="Chaidir N."/>
            <person name="Claudel C."/>
            <person name="Donnadieu C."/>
            <person name="Faraut T."/>
            <person name="Fievet G."/>
            <person name="Helmstetter N."/>
            <person name="King M."/>
            <person name="Knapp S.J."/>
            <person name="Lai Z."/>
            <person name="Le Paslier M.C."/>
            <person name="Lippi Y."/>
            <person name="Lorenzon L."/>
            <person name="Mandel J.R."/>
            <person name="Marage G."/>
            <person name="Marchand G."/>
            <person name="Marquand E."/>
            <person name="Bret-Mestries E."/>
            <person name="Morien E."/>
            <person name="Nambeesan S."/>
            <person name="Nguyen T."/>
            <person name="Pegot-Espagnet P."/>
            <person name="Pouilly N."/>
            <person name="Raftis F."/>
            <person name="Sallet E."/>
            <person name="Schiex T."/>
            <person name="Thomas J."/>
            <person name="Vandecasteele C."/>
            <person name="Vares D."/>
            <person name="Vear F."/>
            <person name="Vautrin S."/>
            <person name="Crespi M."/>
            <person name="Mangin B."/>
            <person name="Burke J.M."/>
            <person name="Salse J."/>
            <person name="Munos S."/>
            <person name="Vincourt P."/>
            <person name="Rieseberg L.H."/>
            <person name="Langlade N.B."/>
        </authorList>
    </citation>
    <scope>NUCLEOTIDE SEQUENCE [LARGE SCALE GENOMIC DNA]</scope>
    <source>
        <strain evidence="3">cv. SF193</strain>
        <tissue evidence="1">Leaves</tissue>
    </source>
</reference>
<accession>A0A251T038</accession>
<dbReference type="EMBL" id="MNCJ02000327">
    <property type="protein sequence ID" value="KAF5776405.1"/>
    <property type="molecule type" value="Genomic_DNA"/>
</dbReference>
<dbReference type="AlphaFoldDB" id="A0A251T038"/>
<protein>
    <submittedName>
        <fullName evidence="2">Uncharacterized protein</fullName>
    </submittedName>
</protein>
<dbReference type="EMBL" id="CM007901">
    <property type="protein sequence ID" value="OTG03886.1"/>
    <property type="molecule type" value="Genomic_DNA"/>
</dbReference>
<gene>
    <name evidence="2" type="ORF">HannXRQ_Chr12g0356241</name>
    <name evidence="1" type="ORF">HanXRQr2_Chr12g0523901</name>
</gene>
<reference evidence="1" key="3">
    <citation type="submission" date="2020-06" db="EMBL/GenBank/DDBJ databases">
        <title>Helianthus annuus Genome sequencing and assembly Release 2.</title>
        <authorList>
            <person name="Gouzy J."/>
            <person name="Langlade N."/>
            <person name="Munos S."/>
        </authorList>
    </citation>
    <scope>NUCLEOTIDE SEQUENCE</scope>
    <source>
        <tissue evidence="1">Leaves</tissue>
    </source>
</reference>